<dbReference type="Pfam" id="PF13540">
    <property type="entry name" value="RCC1_2"/>
    <property type="match status" value="1"/>
</dbReference>
<dbReference type="RefSeq" id="WP_092335783.1">
    <property type="nucleotide sequence ID" value="NZ_FNCP01000047.1"/>
</dbReference>
<evidence type="ECO:0000313" key="3">
    <source>
        <dbReference type="EMBL" id="SDI52968.1"/>
    </source>
</evidence>
<dbReference type="InterPro" id="IPR051625">
    <property type="entry name" value="Signaling_Regulatory_Domain"/>
</dbReference>
<dbReference type="Pfam" id="PF00415">
    <property type="entry name" value="RCC1"/>
    <property type="match status" value="1"/>
</dbReference>
<dbReference type="Gene3D" id="2.130.10.30">
    <property type="entry name" value="Regulator of chromosome condensation 1/beta-lactamase-inhibitor protein II"/>
    <property type="match status" value="2"/>
</dbReference>
<proteinExistence type="predicted"/>
<dbReference type="Proteomes" id="UP000198656">
    <property type="component" value="Unassembled WGS sequence"/>
</dbReference>
<dbReference type="Pfam" id="PF04122">
    <property type="entry name" value="CW_binding_2"/>
    <property type="match status" value="3"/>
</dbReference>
<dbReference type="STRING" id="1121419.SAMN05443529_1474"/>
<dbReference type="PANTHER" id="PTHR22872">
    <property type="entry name" value="BTK-BINDING PROTEIN-RELATED"/>
    <property type="match status" value="1"/>
</dbReference>
<dbReference type="PRINTS" id="PR00633">
    <property type="entry name" value="RCCNDNSATION"/>
</dbReference>
<keyword evidence="4" id="KW-1185">Reference proteome</keyword>
<dbReference type="PROSITE" id="PS50012">
    <property type="entry name" value="RCC1_3"/>
    <property type="match status" value="6"/>
</dbReference>
<reference evidence="4" key="1">
    <citation type="submission" date="2016-10" db="EMBL/GenBank/DDBJ databases">
        <authorList>
            <person name="Varghese N."/>
            <person name="Submissions S."/>
        </authorList>
    </citation>
    <scope>NUCLEOTIDE SEQUENCE [LARGE SCALE GENOMIC DNA]</scope>
    <source>
        <strain evidence="4">DSM 8344</strain>
    </source>
</reference>
<protein>
    <submittedName>
        <fullName evidence="3">Alpha-tubulin suppressor</fullName>
    </submittedName>
</protein>
<feature type="domain" description="RCC1-like" evidence="2">
    <location>
        <begin position="172"/>
        <end position="383"/>
    </location>
</feature>
<dbReference type="AlphaFoldDB" id="A0A1G8LB66"/>
<dbReference type="Gene3D" id="3.40.50.12090">
    <property type="match status" value="1"/>
</dbReference>
<evidence type="ECO:0000313" key="4">
    <source>
        <dbReference type="Proteomes" id="UP000198656"/>
    </source>
</evidence>
<sequence length="699" mass="73382">MKKDQKIFAIIISLLILSSIVNIQPAYGITHNFISVSGGRQSFLALNSDGSVWSWGLNQFGQLGDGTTHIRPYMIKVKELSDVKAIAASVMGSLAVKDDGTVYAWGANSLDQDDGAQGNSSTPIQVQGLTNVKAVSGGSHSVALKNDGTVWAWGNNDHGQLGDGSNLSSRIPVQVSNLSDISAVSAAEFHTLALANDGTVWSWGHNSSGQLGNGSSYPDALDSYLPEKIEGLSNIVAVSAGLSNSTALKADGTVWAWGENTYGQLGDGTTNRQAIPVQVSDLTNVKAISSGGRHTMALLEDGTVWVWGIDRTKPSNHTPLGYDILLKPTQVPGLTKVQGIAAGPSNYAALTTTGTILTWGDNIQGISGNGTNSKLTITPSLVVDTLLPASTRLAGYDRFDTSIAISQKMFPADSSTNTVLLATGYNFPDALAGASLGVLENAPLLLINPYGDNQKTIDEIKRVLIPEGKICILGGTAVVSSALEAELNDIPYYHYTVQRLAGVTSYGTATEIAKQIKPSGGGEVIIATGENFPDSLSISPYASALGIPMILVQKSNIPAEPLAYLKDLEPTDITIVGGVGAVSASVEKQLKDLFPDANFRRFGGFDQYETSAIIADALFGDYSPNLFLATGTNFPDALAGSIFAGSTLSPIVLVKPTEIPEKLSSIYLSNLSIKKIIALGGTSVVSENIFKTLTSPPPF</sequence>
<dbReference type="InterPro" id="IPR000408">
    <property type="entry name" value="Reg_chr_condens"/>
</dbReference>
<keyword evidence="1" id="KW-0677">Repeat</keyword>
<dbReference type="InterPro" id="IPR058923">
    <property type="entry name" value="RCC1-like_dom"/>
</dbReference>
<dbReference type="OrthoDB" id="27389at2"/>
<organism evidence="3 4">
    <name type="scientific">Desulfosporosinus hippei DSM 8344</name>
    <dbReference type="NCBI Taxonomy" id="1121419"/>
    <lineage>
        <taxon>Bacteria</taxon>
        <taxon>Bacillati</taxon>
        <taxon>Bacillota</taxon>
        <taxon>Clostridia</taxon>
        <taxon>Eubacteriales</taxon>
        <taxon>Desulfitobacteriaceae</taxon>
        <taxon>Desulfosporosinus</taxon>
    </lineage>
</organism>
<accession>A0A1G8LB66</accession>
<dbReference type="PROSITE" id="PS00626">
    <property type="entry name" value="RCC1_2"/>
    <property type="match status" value="1"/>
</dbReference>
<evidence type="ECO:0000259" key="2">
    <source>
        <dbReference type="Pfam" id="PF25390"/>
    </source>
</evidence>
<dbReference type="InterPro" id="IPR007253">
    <property type="entry name" value="Cell_wall-bd_2"/>
</dbReference>
<dbReference type="EMBL" id="FNCP01000047">
    <property type="protein sequence ID" value="SDI52968.1"/>
    <property type="molecule type" value="Genomic_DNA"/>
</dbReference>
<name>A0A1G8LB66_9FIRM</name>
<gene>
    <name evidence="3" type="ORF">SAMN05443529_1474</name>
</gene>
<dbReference type="InterPro" id="IPR009091">
    <property type="entry name" value="RCC1/BLIP-II"/>
</dbReference>
<evidence type="ECO:0000256" key="1">
    <source>
        <dbReference type="ARBA" id="ARBA00022737"/>
    </source>
</evidence>
<dbReference type="Pfam" id="PF25390">
    <property type="entry name" value="WD40_RLD"/>
    <property type="match status" value="1"/>
</dbReference>
<dbReference type="SUPFAM" id="SSF50985">
    <property type="entry name" value="RCC1/BLIP-II"/>
    <property type="match status" value="1"/>
</dbReference>